<accession>W9AYZ5</accession>
<reference evidence="2" key="2">
    <citation type="submission" date="2014-03" db="EMBL/GenBank/DDBJ databases">
        <authorList>
            <person name="Urmite Genomes"/>
        </authorList>
    </citation>
    <scope>NUCLEOTIDE SEQUENCE</scope>
    <source>
        <strain evidence="2">DSM 44829</strain>
    </source>
</reference>
<sequence length="157" mass="17284">MVRPLTAADFDAVVELADALSDEDRYLRFFTLHPSHIADWAQSLTDPPAGAVALGAYDHGELVGVANYIPTKEPHRAEVAVLVARYQHDRGVGTALLGRLIEIARQTGVEHFVAEVLVENNPMLRLMTDSHLPIAIQRCDSVLNVDVDLRAIPQNQQ</sequence>
<dbReference type="STRING" id="258533.BN977_05885"/>
<dbReference type="AlphaFoldDB" id="W9AYZ5"/>
<dbReference type="GO" id="GO:0016747">
    <property type="term" value="F:acyltransferase activity, transferring groups other than amino-acyl groups"/>
    <property type="evidence" value="ECO:0007669"/>
    <property type="project" value="InterPro"/>
</dbReference>
<dbReference type="eggNOG" id="COG1247">
    <property type="taxonomic scope" value="Bacteria"/>
</dbReference>
<reference evidence="2" key="1">
    <citation type="submission" date="2014-03" db="EMBL/GenBank/DDBJ databases">
        <title>Draft Genome Sequence of Mycobacterium cosmeticum DSM 44829.</title>
        <authorList>
            <person name="Croce O."/>
            <person name="Robert C."/>
            <person name="Raoult D."/>
            <person name="Drancourt M."/>
        </authorList>
    </citation>
    <scope>NUCLEOTIDE SEQUENCE [LARGE SCALE GENOMIC DNA]</scope>
    <source>
        <strain evidence="2">DSM 44829</strain>
    </source>
</reference>
<dbReference type="Proteomes" id="UP000028870">
    <property type="component" value="Unassembled WGS sequence"/>
</dbReference>
<evidence type="ECO:0000259" key="1">
    <source>
        <dbReference type="PROSITE" id="PS51186"/>
    </source>
</evidence>
<evidence type="ECO:0000313" key="3">
    <source>
        <dbReference type="Proteomes" id="UP000028870"/>
    </source>
</evidence>
<comment type="caution">
    <text evidence="2">The sequence shown here is derived from an EMBL/GenBank/DDBJ whole genome shotgun (WGS) entry which is preliminary data.</text>
</comment>
<dbReference type="EMBL" id="CCBB010000003">
    <property type="protein sequence ID" value="CDO11044.1"/>
    <property type="molecule type" value="Genomic_DNA"/>
</dbReference>
<dbReference type="InterPro" id="IPR000182">
    <property type="entry name" value="GNAT_dom"/>
</dbReference>
<gene>
    <name evidence="2" type="ORF">BN977_05885</name>
</gene>
<dbReference type="Gene3D" id="3.40.630.30">
    <property type="match status" value="1"/>
</dbReference>
<dbReference type="RefSeq" id="WP_051562017.1">
    <property type="nucleotide sequence ID" value="NZ_CCBB010000003.1"/>
</dbReference>
<dbReference type="SUPFAM" id="SSF55729">
    <property type="entry name" value="Acyl-CoA N-acyltransferases (Nat)"/>
    <property type="match status" value="1"/>
</dbReference>
<feature type="domain" description="N-acetyltransferase" evidence="1">
    <location>
        <begin position="1"/>
        <end position="157"/>
    </location>
</feature>
<keyword evidence="3" id="KW-1185">Reference proteome</keyword>
<dbReference type="InterPro" id="IPR016181">
    <property type="entry name" value="Acyl_CoA_acyltransferase"/>
</dbReference>
<dbReference type="Pfam" id="PF00583">
    <property type="entry name" value="Acetyltransf_1"/>
    <property type="match status" value="1"/>
</dbReference>
<dbReference type="CDD" id="cd04301">
    <property type="entry name" value="NAT_SF"/>
    <property type="match status" value="1"/>
</dbReference>
<protein>
    <submittedName>
        <fullName evidence="2">N-acetyltransferase GCN5</fullName>
    </submittedName>
</protein>
<dbReference type="OrthoDB" id="3788759at2"/>
<proteinExistence type="predicted"/>
<organism evidence="2 3">
    <name type="scientific">Mycolicibacterium cosmeticum</name>
    <dbReference type="NCBI Taxonomy" id="258533"/>
    <lineage>
        <taxon>Bacteria</taxon>
        <taxon>Bacillati</taxon>
        <taxon>Actinomycetota</taxon>
        <taxon>Actinomycetes</taxon>
        <taxon>Mycobacteriales</taxon>
        <taxon>Mycobacteriaceae</taxon>
        <taxon>Mycolicibacterium</taxon>
    </lineage>
</organism>
<dbReference type="PROSITE" id="PS51186">
    <property type="entry name" value="GNAT"/>
    <property type="match status" value="1"/>
</dbReference>
<name>W9AYZ5_MYCCO</name>
<evidence type="ECO:0000313" key="2">
    <source>
        <dbReference type="EMBL" id="CDO11044.1"/>
    </source>
</evidence>